<accession>A0A142VZD5</accession>
<dbReference type="KEGG" id="ster:AOA14_10890"/>
<feature type="domain" description="AB hydrolase-1" evidence="3">
    <location>
        <begin position="63"/>
        <end position="307"/>
    </location>
</feature>
<organism evidence="4 5">
    <name type="scientific">Sphingopyxis terrae subsp. terrae NBRC 15098</name>
    <dbReference type="NCBI Taxonomy" id="1219058"/>
    <lineage>
        <taxon>Bacteria</taxon>
        <taxon>Pseudomonadati</taxon>
        <taxon>Pseudomonadota</taxon>
        <taxon>Alphaproteobacteria</taxon>
        <taxon>Sphingomonadales</taxon>
        <taxon>Sphingomonadaceae</taxon>
        <taxon>Sphingopyxis</taxon>
    </lineage>
</organism>
<evidence type="ECO:0000313" key="4">
    <source>
        <dbReference type="EMBL" id="AMU95111.1"/>
    </source>
</evidence>
<dbReference type="RefSeq" id="WP_062901822.1">
    <property type="nucleotide sequence ID" value="NZ_CP013342.1"/>
</dbReference>
<evidence type="ECO:0000313" key="5">
    <source>
        <dbReference type="Proteomes" id="UP000076234"/>
    </source>
</evidence>
<dbReference type="SUPFAM" id="SSF53474">
    <property type="entry name" value="alpha/beta-Hydrolases"/>
    <property type="match status" value="1"/>
</dbReference>
<dbReference type="GO" id="GO:0004301">
    <property type="term" value="F:epoxide hydrolase activity"/>
    <property type="evidence" value="ECO:0007669"/>
    <property type="project" value="TreeGrafter"/>
</dbReference>
<keyword evidence="2" id="KW-0732">Signal</keyword>
<dbReference type="Pfam" id="PF00561">
    <property type="entry name" value="Abhydrolase_1"/>
    <property type="match status" value="1"/>
</dbReference>
<dbReference type="PRINTS" id="PR00111">
    <property type="entry name" value="ABHYDROLASE"/>
</dbReference>
<proteinExistence type="predicted"/>
<feature type="signal peptide" evidence="2">
    <location>
        <begin position="1"/>
        <end position="25"/>
    </location>
</feature>
<keyword evidence="1 4" id="KW-0378">Hydrolase</keyword>
<gene>
    <name evidence="4" type="ORF">AOA14_10890</name>
</gene>
<dbReference type="EMBL" id="CP013342">
    <property type="protein sequence ID" value="AMU95111.1"/>
    <property type="molecule type" value="Genomic_DNA"/>
</dbReference>
<dbReference type="InterPro" id="IPR029058">
    <property type="entry name" value="AB_hydrolase_fold"/>
</dbReference>
<dbReference type="InterPro" id="IPR000073">
    <property type="entry name" value="AB_hydrolase_1"/>
</dbReference>
<dbReference type="Gene3D" id="3.40.50.1820">
    <property type="entry name" value="alpha/beta hydrolase"/>
    <property type="match status" value="1"/>
</dbReference>
<dbReference type="PANTHER" id="PTHR42977:SF3">
    <property type="entry name" value="AB HYDROLASE-1 DOMAIN-CONTAINING PROTEIN"/>
    <property type="match status" value="1"/>
</dbReference>
<feature type="chain" id="PRO_5007502451" evidence="2">
    <location>
        <begin position="26"/>
        <end position="322"/>
    </location>
</feature>
<dbReference type="PANTHER" id="PTHR42977">
    <property type="entry name" value="HYDROLASE-RELATED"/>
    <property type="match status" value="1"/>
</dbReference>
<protein>
    <submittedName>
        <fullName evidence="4">Alpha/beta hydrolase</fullName>
    </submittedName>
</protein>
<dbReference type="Proteomes" id="UP000076234">
    <property type="component" value="Chromosome"/>
</dbReference>
<evidence type="ECO:0000256" key="1">
    <source>
        <dbReference type="ARBA" id="ARBA00022801"/>
    </source>
</evidence>
<evidence type="ECO:0000256" key="2">
    <source>
        <dbReference type="SAM" id="SignalP"/>
    </source>
</evidence>
<sequence>MTQSSKLIHAAAVALSAAAPLAAEAAPAAPAATAASAHPTSYHFATVNGRKIFYREAGDPAAPTILLLHGFPSSSQMYRDLIPQLADKFHIIAPDYVGFGQSDAPSAAEFDYNFDNLTSHVAGLIDQLGLQSYVLYMQDYGGPVGFRLFAQRPTHVKGFVIQNANAYLDGVGDPVKQALLPIGQQRDAASEAAARTLLTLDTTKFQYSYGAKNPAAINPDNWVIDQALLDRPGNDAIQLDLFEDYRSNVASYDKWHALFRQYQPKTLILWGKSDPIFIAPGAEAYKRDLPGARLVWLDAGHFVIDENAATIGREIKASFAGR</sequence>
<evidence type="ECO:0000259" key="3">
    <source>
        <dbReference type="Pfam" id="PF00561"/>
    </source>
</evidence>
<dbReference type="InterPro" id="IPR051340">
    <property type="entry name" value="Haloalkane_dehalogenase"/>
</dbReference>
<reference evidence="5" key="1">
    <citation type="submission" date="2015-11" db="EMBL/GenBank/DDBJ databases">
        <title>Complete genome sequence of a polyethylene glycol-degrading strain Sphingopyxis terrae strain 203-1 (NBRC 15098).</title>
        <authorList>
            <person name="Yoshiyuki O."/>
            <person name="Shouta N."/>
            <person name="Nagata Y."/>
            <person name="Numata M."/>
            <person name="Tsuchikane K."/>
            <person name="Hosoyama A."/>
            <person name="Yamazoe A."/>
            <person name="Tsuda M."/>
            <person name="Fujita N."/>
            <person name="Kawai F."/>
        </authorList>
    </citation>
    <scope>NUCLEOTIDE SEQUENCE [LARGE SCALE GENOMIC DNA]</scope>
    <source>
        <strain evidence="5">203-1</strain>
    </source>
</reference>
<dbReference type="STRING" id="1219058.AOA14_10890"/>
<reference evidence="4 5" key="2">
    <citation type="journal article" date="2016" name="Genome Announc.">
        <title>Complete Genome Sequence of Sphingopyxis terrae Strain 203-1 (NBRC 111660), a Polyethylene Glycol Degrader.</title>
        <authorList>
            <person name="Ohtsubo Y."/>
            <person name="Nonoyama S."/>
            <person name="Nagata Y."/>
            <person name="Numata M."/>
            <person name="Tsuchikane K."/>
            <person name="Hosoyama A."/>
            <person name="Yamazoe A."/>
            <person name="Tsuda M."/>
            <person name="Fujita N."/>
            <person name="Kawai F."/>
        </authorList>
    </citation>
    <scope>NUCLEOTIDE SEQUENCE [LARGE SCALE GENOMIC DNA]</scope>
    <source>
        <strain evidence="4 5">203-1</strain>
    </source>
</reference>
<name>A0A142VZD5_9SPHN</name>
<dbReference type="AlphaFoldDB" id="A0A142VZD5"/>